<keyword evidence="3" id="KW-0862">Zinc</keyword>
<evidence type="ECO:0000256" key="1">
    <source>
        <dbReference type="ARBA" id="ARBA00004123"/>
    </source>
</evidence>
<feature type="region of interest" description="Disordered" evidence="8">
    <location>
        <begin position="81"/>
        <end position="104"/>
    </location>
</feature>
<evidence type="ECO:0000256" key="5">
    <source>
        <dbReference type="ARBA" id="ARBA00023125"/>
    </source>
</evidence>
<accession>A0A8H7LMR2</accession>
<dbReference type="PANTHER" id="PTHR31313">
    <property type="entry name" value="TY1 ENHANCER ACTIVATOR"/>
    <property type="match status" value="1"/>
</dbReference>
<dbReference type="SMART" id="SM00066">
    <property type="entry name" value="GAL4"/>
    <property type="match status" value="1"/>
</dbReference>
<dbReference type="EMBL" id="JACYCC010000021">
    <property type="protein sequence ID" value="KAF8685471.1"/>
    <property type="molecule type" value="Genomic_DNA"/>
</dbReference>
<comment type="caution">
    <text evidence="10">The sequence shown here is derived from an EMBL/GenBank/DDBJ whole genome shotgun (WGS) entry which is preliminary data.</text>
</comment>
<evidence type="ECO:0000256" key="4">
    <source>
        <dbReference type="ARBA" id="ARBA00023015"/>
    </source>
</evidence>
<keyword evidence="6" id="KW-0804">Transcription</keyword>
<evidence type="ECO:0000256" key="8">
    <source>
        <dbReference type="SAM" id="MobiDB-lite"/>
    </source>
</evidence>
<dbReference type="GO" id="GO:0008270">
    <property type="term" value="F:zinc ion binding"/>
    <property type="evidence" value="ECO:0007669"/>
    <property type="project" value="InterPro"/>
</dbReference>
<evidence type="ECO:0000313" key="10">
    <source>
        <dbReference type="EMBL" id="KAF8685471.1"/>
    </source>
</evidence>
<gene>
    <name evidence="10" type="ORF">RHS04_00450</name>
</gene>
<organism evidence="10 11">
    <name type="scientific">Rhizoctonia solani</name>
    <dbReference type="NCBI Taxonomy" id="456999"/>
    <lineage>
        <taxon>Eukaryota</taxon>
        <taxon>Fungi</taxon>
        <taxon>Dikarya</taxon>
        <taxon>Basidiomycota</taxon>
        <taxon>Agaricomycotina</taxon>
        <taxon>Agaricomycetes</taxon>
        <taxon>Cantharellales</taxon>
        <taxon>Ceratobasidiaceae</taxon>
        <taxon>Rhizoctonia</taxon>
    </lineage>
</organism>
<dbReference type="InterPro" id="IPR036864">
    <property type="entry name" value="Zn2-C6_fun-type_DNA-bd_sf"/>
</dbReference>
<dbReference type="CDD" id="cd12148">
    <property type="entry name" value="fungal_TF_MHR"/>
    <property type="match status" value="1"/>
</dbReference>
<keyword evidence="2" id="KW-0479">Metal-binding</keyword>
<dbReference type="InterPro" id="IPR051615">
    <property type="entry name" value="Transcr_Regulatory_Elem"/>
</dbReference>
<comment type="subcellular location">
    <subcellularLocation>
        <location evidence="1">Nucleus</location>
    </subcellularLocation>
</comment>
<dbReference type="CDD" id="cd00067">
    <property type="entry name" value="GAL4"/>
    <property type="match status" value="1"/>
</dbReference>
<name>A0A8H7LMR2_9AGAM</name>
<dbReference type="PROSITE" id="PS00463">
    <property type="entry name" value="ZN2_CY6_FUNGAL_1"/>
    <property type="match status" value="1"/>
</dbReference>
<keyword evidence="7" id="KW-0539">Nucleus</keyword>
<dbReference type="SUPFAM" id="SSF57701">
    <property type="entry name" value="Zn2/Cys6 DNA-binding domain"/>
    <property type="match status" value="1"/>
</dbReference>
<dbReference type="PANTHER" id="PTHR31313:SF81">
    <property type="entry name" value="TY1 ENHANCER ACTIVATOR"/>
    <property type="match status" value="1"/>
</dbReference>
<dbReference type="GO" id="GO:0005634">
    <property type="term" value="C:nucleus"/>
    <property type="evidence" value="ECO:0007669"/>
    <property type="project" value="UniProtKB-SubCell"/>
</dbReference>
<protein>
    <submittedName>
        <fullName evidence="10">Nitrogen assimilation transcription factor</fullName>
    </submittedName>
</protein>
<evidence type="ECO:0000256" key="3">
    <source>
        <dbReference type="ARBA" id="ARBA00022833"/>
    </source>
</evidence>
<evidence type="ECO:0000259" key="9">
    <source>
        <dbReference type="PROSITE" id="PS50048"/>
    </source>
</evidence>
<feature type="domain" description="Zn(2)-C6 fungal-type" evidence="9">
    <location>
        <begin position="19"/>
        <end position="49"/>
    </location>
</feature>
<evidence type="ECO:0000313" key="11">
    <source>
        <dbReference type="Proteomes" id="UP000650582"/>
    </source>
</evidence>
<keyword evidence="5" id="KW-0238">DNA-binding</keyword>
<dbReference type="PROSITE" id="PS50048">
    <property type="entry name" value="ZN2_CY6_FUNGAL_2"/>
    <property type="match status" value="1"/>
</dbReference>
<dbReference type="Gene3D" id="4.10.240.10">
    <property type="entry name" value="Zn(2)-C6 fungal-type DNA-binding domain"/>
    <property type="match status" value="1"/>
</dbReference>
<dbReference type="GO" id="GO:0000981">
    <property type="term" value="F:DNA-binding transcription factor activity, RNA polymerase II-specific"/>
    <property type="evidence" value="ECO:0007669"/>
    <property type="project" value="InterPro"/>
</dbReference>
<evidence type="ECO:0000256" key="7">
    <source>
        <dbReference type="ARBA" id="ARBA00023242"/>
    </source>
</evidence>
<dbReference type="InterPro" id="IPR001138">
    <property type="entry name" value="Zn2Cys6_DnaBD"/>
</dbReference>
<sequence>MSQPEAGPSRRRRQYVSRACNSCRRRRCKCDGVQPMCGPCSTSGHECTWGQDGEDSGRPATKQFVESLRVKIQQLESEIAQLRKQPQAPSSHTTSPHPPSVLSDYSPVPAEVRWSFDSPPLSTALMQPIPATQTQAKPLLHLHASTELPHLVQSTKISPIEIPLVNLPPTAPALRYQYIFNIDTSIPLDEQYPAHRASLVCQWNRNLPDLSPIYLSQLEHDIILSRCFSYGACCSFGLLPDTFLAQFLECLGPEAVPERMAEGSRYYTPLLHCSLLTFGAGFSDNPQMRERKTREKLATHAKKWLDDEFNNPSSSLMVSLALLSEHHSGIGQAKIGNGHTGGSTPWVDFRLEPRDSIADYLIRRSYFIRSTHPRLASLHQALEMNRPSEYPVPKAPIICPIAVEPDSRSPLTSSLTELLTHEDYFKFSARCFIQLSRLINIIIRITDGAVTDKQIILDIHLELETWFNNLPDGVMIRQRATLTFPPILTLHITYWWFILHSHFPLAEQLSISTSEPVRELSIKMCARATEKLVQLFNTFDKQFGLRFFPRNLIKAIHACGSALVIERDSASSASKKKRATAIEGIDSCIYALKIIGEVWHIAIPMSEDLESLAGVDLAA</sequence>
<dbReference type="GO" id="GO:0003677">
    <property type="term" value="F:DNA binding"/>
    <property type="evidence" value="ECO:0007669"/>
    <property type="project" value="UniProtKB-KW"/>
</dbReference>
<dbReference type="Pfam" id="PF00172">
    <property type="entry name" value="Zn_clus"/>
    <property type="match status" value="1"/>
</dbReference>
<reference evidence="10" key="1">
    <citation type="submission" date="2020-09" db="EMBL/GenBank/DDBJ databases">
        <title>Comparative genome analyses of four rice-infecting Rhizoctonia solani isolates reveal extensive enrichment of homogalacturonan modification genes.</title>
        <authorList>
            <person name="Lee D.-Y."/>
            <person name="Jeon J."/>
            <person name="Kim K.-T."/>
            <person name="Cheong K."/>
            <person name="Song H."/>
            <person name="Choi G."/>
            <person name="Ko J."/>
            <person name="Opiyo S.O."/>
            <person name="Zuo S."/>
            <person name="Madhav S."/>
            <person name="Lee Y.-H."/>
            <person name="Wang G.-L."/>
        </authorList>
    </citation>
    <scope>NUCLEOTIDE SEQUENCE</scope>
    <source>
        <strain evidence="10">AG1-IA YN-7</strain>
    </source>
</reference>
<keyword evidence="4" id="KW-0805">Transcription regulation</keyword>
<dbReference type="AlphaFoldDB" id="A0A8H7LMR2"/>
<evidence type="ECO:0000256" key="2">
    <source>
        <dbReference type="ARBA" id="ARBA00022723"/>
    </source>
</evidence>
<proteinExistence type="predicted"/>
<dbReference type="Proteomes" id="UP000650582">
    <property type="component" value="Unassembled WGS sequence"/>
</dbReference>
<evidence type="ECO:0000256" key="6">
    <source>
        <dbReference type="ARBA" id="ARBA00023163"/>
    </source>
</evidence>